<evidence type="ECO:0000313" key="1">
    <source>
        <dbReference type="EMBL" id="KAF7367087.1"/>
    </source>
</evidence>
<comment type="caution">
    <text evidence="1">The sequence shown here is derived from an EMBL/GenBank/DDBJ whole genome shotgun (WGS) entry which is preliminary data.</text>
</comment>
<reference evidence="1" key="1">
    <citation type="submission" date="2020-05" db="EMBL/GenBank/DDBJ databases">
        <title>Mycena genomes resolve the evolution of fungal bioluminescence.</title>
        <authorList>
            <person name="Tsai I.J."/>
        </authorList>
    </citation>
    <scope>NUCLEOTIDE SEQUENCE</scope>
    <source>
        <strain evidence="1">160909Yilan</strain>
    </source>
</reference>
<dbReference type="Proteomes" id="UP000623467">
    <property type="component" value="Unassembled WGS sequence"/>
</dbReference>
<accession>A0A8H6YY42</accession>
<keyword evidence="2" id="KW-1185">Reference proteome</keyword>
<evidence type="ECO:0000313" key="2">
    <source>
        <dbReference type="Proteomes" id="UP000623467"/>
    </source>
</evidence>
<dbReference type="EMBL" id="JACAZH010000006">
    <property type="protein sequence ID" value="KAF7367087.1"/>
    <property type="molecule type" value="Genomic_DNA"/>
</dbReference>
<name>A0A8H6YY42_9AGAR</name>
<protein>
    <submittedName>
        <fullName evidence="1">Uncharacterized protein</fullName>
    </submittedName>
</protein>
<organism evidence="1 2">
    <name type="scientific">Mycena sanguinolenta</name>
    <dbReference type="NCBI Taxonomy" id="230812"/>
    <lineage>
        <taxon>Eukaryota</taxon>
        <taxon>Fungi</taxon>
        <taxon>Dikarya</taxon>
        <taxon>Basidiomycota</taxon>
        <taxon>Agaricomycotina</taxon>
        <taxon>Agaricomycetes</taxon>
        <taxon>Agaricomycetidae</taxon>
        <taxon>Agaricales</taxon>
        <taxon>Marasmiineae</taxon>
        <taxon>Mycenaceae</taxon>
        <taxon>Mycena</taxon>
    </lineage>
</organism>
<sequence>MSGDLRNTNDANIVQWEDVDLLHIEPRTCIARYDSPSHFALESSQDSSCGSIHRYTLSRTYLLPTRLRAVLTPSWILLFVLLSISASSSTRLAPIYATLPWHFFEDGALCSSRKRRRYRLEYMRPYLLLVSLGLGLDVDIDVGTETWSPMSGGICIFLSRYGTRTSPKLWRRRRCLAGGRGCSWRKLPGGRARLGPDVDAGMWGTNSPLDLVSLSLVSATAMSMR</sequence>
<proteinExistence type="predicted"/>
<gene>
    <name evidence="1" type="ORF">MSAN_00968200</name>
</gene>
<dbReference type="AlphaFoldDB" id="A0A8H6YY42"/>